<sequence length="83" mass="9674">MGIRLTCDRCEQFIKVVKIRDLAEMKDKFVICPRCQGIEEKITKDIDLLKTKAEVEFKRLIAGYKDKITEIVQNRIENVDTGE</sequence>
<proteinExistence type="predicted"/>
<protein>
    <submittedName>
        <fullName evidence="1">Uncharacterized protein</fullName>
    </submittedName>
</protein>
<organism evidence="1">
    <name type="scientific">viral metagenome</name>
    <dbReference type="NCBI Taxonomy" id="1070528"/>
    <lineage>
        <taxon>unclassified sequences</taxon>
        <taxon>metagenomes</taxon>
        <taxon>organismal metagenomes</taxon>
    </lineage>
</organism>
<dbReference type="AlphaFoldDB" id="A0A6M3IZ94"/>
<dbReference type="EMBL" id="MT141488">
    <property type="protein sequence ID" value="QJA63016.1"/>
    <property type="molecule type" value="Genomic_DNA"/>
</dbReference>
<gene>
    <name evidence="1" type="ORF">MM415B00664_0007</name>
</gene>
<evidence type="ECO:0000313" key="1">
    <source>
        <dbReference type="EMBL" id="QJA63016.1"/>
    </source>
</evidence>
<name>A0A6M3IZ94_9ZZZZ</name>
<accession>A0A6M3IZ94</accession>
<reference evidence="1" key="1">
    <citation type="submission" date="2020-03" db="EMBL/GenBank/DDBJ databases">
        <title>The deep terrestrial virosphere.</title>
        <authorList>
            <person name="Holmfeldt K."/>
            <person name="Nilsson E."/>
            <person name="Simone D."/>
            <person name="Lopez-Fernandez M."/>
            <person name="Wu X."/>
            <person name="de Brujin I."/>
            <person name="Lundin D."/>
            <person name="Andersson A."/>
            <person name="Bertilsson S."/>
            <person name="Dopson M."/>
        </authorList>
    </citation>
    <scope>NUCLEOTIDE SEQUENCE</scope>
    <source>
        <strain evidence="1">MM415B00664</strain>
    </source>
</reference>